<dbReference type="Pfam" id="PF02666">
    <property type="entry name" value="PS_Dcarbxylase"/>
    <property type="match status" value="1"/>
</dbReference>
<evidence type="ECO:0000313" key="12">
    <source>
        <dbReference type="Proteomes" id="UP001564626"/>
    </source>
</evidence>
<accession>A0ABV4CC45</accession>
<evidence type="ECO:0000256" key="2">
    <source>
        <dbReference type="ARBA" id="ARBA00022516"/>
    </source>
</evidence>
<comment type="caution">
    <text evidence="11">The sequence shown here is derived from an EMBL/GenBank/DDBJ whole genome shotgun (WGS) entry which is preliminary data.</text>
</comment>
<keyword evidence="5" id="KW-0472">Membrane</keyword>
<gene>
    <name evidence="11" type="ORF">AB8O55_01510</name>
</gene>
<keyword evidence="12" id="KW-1185">Reference proteome</keyword>
<proteinExistence type="predicted"/>
<dbReference type="EMBL" id="JBGEHV010000002">
    <property type="protein sequence ID" value="MEY8038063.1"/>
    <property type="molecule type" value="Genomic_DNA"/>
</dbReference>
<sequence length="241" mass="28420">MREWIADDVLPVRDKSVEWLSQFHFFRDPIRPIYIDPDYFFAPADGVILYQEVVDPEHSVIDVKGSAYTLREALRDDTFSQRCLVIGIFMTFYDVHINRVPYSGRLRYRELDAIDTVNRPMLDVEHELLHQLRVPAKGCEYLRHNQRVINRIDVPDLHLSYYLLQIADYDVDCIMPFELGQNNYVDQGHRFSQIRYGSQVDLIIPLSDRYEFTTLCEPEEHVEAGIDPLVHITETTEEKNR</sequence>
<evidence type="ECO:0000256" key="6">
    <source>
        <dbReference type="ARBA" id="ARBA00023145"/>
    </source>
</evidence>
<organism evidence="11 12">
    <name type="scientific">Saccharopolyspora cebuensis</name>
    <dbReference type="NCBI Taxonomy" id="418759"/>
    <lineage>
        <taxon>Bacteria</taxon>
        <taxon>Bacillati</taxon>
        <taxon>Actinomycetota</taxon>
        <taxon>Actinomycetes</taxon>
        <taxon>Pseudonocardiales</taxon>
        <taxon>Pseudonocardiaceae</taxon>
        <taxon>Saccharopolyspora</taxon>
    </lineage>
</organism>
<keyword evidence="3" id="KW-0210">Decarboxylase</keyword>
<keyword evidence="10" id="KW-0670">Pyruvate</keyword>
<name>A0ABV4CC45_9PSEU</name>
<keyword evidence="6" id="KW-0865">Zymogen</keyword>
<evidence type="ECO:0000256" key="4">
    <source>
        <dbReference type="ARBA" id="ARBA00023098"/>
    </source>
</evidence>
<evidence type="ECO:0000256" key="7">
    <source>
        <dbReference type="ARBA" id="ARBA00023209"/>
    </source>
</evidence>
<evidence type="ECO:0000256" key="9">
    <source>
        <dbReference type="ARBA" id="ARBA00023264"/>
    </source>
</evidence>
<dbReference type="Proteomes" id="UP001564626">
    <property type="component" value="Unassembled WGS sequence"/>
</dbReference>
<keyword evidence="7" id="KW-0594">Phospholipid biosynthesis</keyword>
<evidence type="ECO:0000256" key="1">
    <source>
        <dbReference type="ARBA" id="ARBA00022475"/>
    </source>
</evidence>
<dbReference type="InterPro" id="IPR003817">
    <property type="entry name" value="PS_Dcarbxylase"/>
</dbReference>
<keyword evidence="2" id="KW-0444">Lipid biosynthesis</keyword>
<evidence type="ECO:0000256" key="10">
    <source>
        <dbReference type="ARBA" id="ARBA00023317"/>
    </source>
</evidence>
<evidence type="ECO:0000256" key="8">
    <source>
        <dbReference type="ARBA" id="ARBA00023239"/>
    </source>
</evidence>
<dbReference type="PANTHER" id="PTHR35809:SF1">
    <property type="entry name" value="ARCHAETIDYLSERINE DECARBOXYLASE PROENZYME-RELATED"/>
    <property type="match status" value="1"/>
</dbReference>
<evidence type="ECO:0000256" key="5">
    <source>
        <dbReference type="ARBA" id="ARBA00023136"/>
    </source>
</evidence>
<dbReference type="PANTHER" id="PTHR35809">
    <property type="entry name" value="ARCHAETIDYLSERINE DECARBOXYLASE PROENZYME-RELATED"/>
    <property type="match status" value="1"/>
</dbReference>
<dbReference type="RefSeq" id="WP_345361358.1">
    <property type="nucleotide sequence ID" value="NZ_BAABII010000005.1"/>
</dbReference>
<keyword evidence="1" id="KW-1003">Cell membrane</keyword>
<evidence type="ECO:0000313" key="11">
    <source>
        <dbReference type="EMBL" id="MEY8038063.1"/>
    </source>
</evidence>
<keyword evidence="4" id="KW-0443">Lipid metabolism</keyword>
<protein>
    <submittedName>
        <fullName evidence="11">Phosphatidylserine decarboxylase</fullName>
    </submittedName>
</protein>
<keyword evidence="8" id="KW-0456">Lyase</keyword>
<evidence type="ECO:0000256" key="3">
    <source>
        <dbReference type="ARBA" id="ARBA00022793"/>
    </source>
</evidence>
<dbReference type="InterPro" id="IPR033175">
    <property type="entry name" value="PSD-A"/>
</dbReference>
<reference evidence="11 12" key="1">
    <citation type="submission" date="2024-08" db="EMBL/GenBank/DDBJ databases">
        <title>Genome mining of Saccharopolyspora cebuensis PGLac3 from Nigerian medicinal plant.</title>
        <authorList>
            <person name="Ezeobiora C.E."/>
            <person name="Igbokwe N.H."/>
            <person name="Amin D.H."/>
            <person name="Mendie U.E."/>
        </authorList>
    </citation>
    <scope>NUCLEOTIDE SEQUENCE [LARGE SCALE GENOMIC DNA]</scope>
    <source>
        <strain evidence="11 12">PGLac3</strain>
    </source>
</reference>
<keyword evidence="9" id="KW-1208">Phospholipid metabolism</keyword>